<evidence type="ECO:0000256" key="2">
    <source>
        <dbReference type="SAM" id="SignalP"/>
    </source>
</evidence>
<dbReference type="OrthoDB" id="4142625at2759"/>
<organism evidence="3 4">
    <name type="scientific">Aulographum hederae CBS 113979</name>
    <dbReference type="NCBI Taxonomy" id="1176131"/>
    <lineage>
        <taxon>Eukaryota</taxon>
        <taxon>Fungi</taxon>
        <taxon>Dikarya</taxon>
        <taxon>Ascomycota</taxon>
        <taxon>Pezizomycotina</taxon>
        <taxon>Dothideomycetes</taxon>
        <taxon>Pleosporomycetidae</taxon>
        <taxon>Aulographales</taxon>
        <taxon>Aulographaceae</taxon>
    </lineage>
</organism>
<reference evidence="3" key="1">
    <citation type="journal article" date="2020" name="Stud. Mycol.">
        <title>101 Dothideomycetes genomes: a test case for predicting lifestyles and emergence of pathogens.</title>
        <authorList>
            <person name="Haridas S."/>
            <person name="Albert R."/>
            <person name="Binder M."/>
            <person name="Bloem J."/>
            <person name="Labutti K."/>
            <person name="Salamov A."/>
            <person name="Andreopoulos B."/>
            <person name="Baker S."/>
            <person name="Barry K."/>
            <person name="Bills G."/>
            <person name="Bluhm B."/>
            <person name="Cannon C."/>
            <person name="Castanera R."/>
            <person name="Culley D."/>
            <person name="Daum C."/>
            <person name="Ezra D."/>
            <person name="Gonzalez J."/>
            <person name="Henrissat B."/>
            <person name="Kuo A."/>
            <person name="Liang C."/>
            <person name="Lipzen A."/>
            <person name="Lutzoni F."/>
            <person name="Magnuson J."/>
            <person name="Mondo S."/>
            <person name="Nolan M."/>
            <person name="Ohm R."/>
            <person name="Pangilinan J."/>
            <person name="Park H.-J."/>
            <person name="Ramirez L."/>
            <person name="Alfaro M."/>
            <person name="Sun H."/>
            <person name="Tritt A."/>
            <person name="Yoshinaga Y."/>
            <person name="Zwiers L.-H."/>
            <person name="Turgeon B."/>
            <person name="Goodwin S."/>
            <person name="Spatafora J."/>
            <person name="Crous P."/>
            <person name="Grigoriev I."/>
        </authorList>
    </citation>
    <scope>NUCLEOTIDE SEQUENCE</scope>
    <source>
        <strain evidence="3">CBS 113979</strain>
    </source>
</reference>
<dbReference type="AlphaFoldDB" id="A0A6G1GJI0"/>
<feature type="region of interest" description="Disordered" evidence="1">
    <location>
        <begin position="41"/>
        <end position="75"/>
    </location>
</feature>
<evidence type="ECO:0000256" key="1">
    <source>
        <dbReference type="SAM" id="MobiDB-lite"/>
    </source>
</evidence>
<gene>
    <name evidence="3" type="ORF">K402DRAFT_425778</name>
</gene>
<accession>A0A6G1GJI0</accession>
<evidence type="ECO:0000313" key="3">
    <source>
        <dbReference type="EMBL" id="KAF1980974.1"/>
    </source>
</evidence>
<dbReference type="EMBL" id="ML977212">
    <property type="protein sequence ID" value="KAF1980974.1"/>
    <property type="molecule type" value="Genomic_DNA"/>
</dbReference>
<protein>
    <submittedName>
        <fullName evidence="3">Uncharacterized protein</fullName>
    </submittedName>
</protein>
<feature type="region of interest" description="Disordered" evidence="1">
    <location>
        <begin position="331"/>
        <end position="384"/>
    </location>
</feature>
<keyword evidence="2" id="KW-0732">Signal</keyword>
<feature type="compositionally biased region" description="Acidic residues" evidence="1">
    <location>
        <begin position="336"/>
        <end position="347"/>
    </location>
</feature>
<sequence>MKASTILLLAAAIVNAAVVPTAPAPNANAADKRQILGGITSLAGKGGKVPDPAGASPRRVELGSNSTKAGLGQAHPGQKVVKLREGPYSVINMNKMSLTGEAGALWNYPDVGVSKPCEGNCTIIGLQAGLEYPDGTNANIDSGMWLHHMVFLVKGPGRVDATCENHRGVSLPHLDVGATPQTSERLFSSGNERTPLIVPKDVKAGYKINDKDQFAFIVDLMNDNMEDKVVYLTMTYTILDGHPEDYETFRPVWFDVNQCGTSEVPSPQPDGAFTIQSQPWTPTFEGRVLGLAGHLHDGGTNLQVKTQRANVCNSTTTYAGSPEFIPKAGGMGDMGGMEEGEHSDEEAAPAAGESESMPGMDMGGEEEAGHSHGGMARRDGGHGVEHISNMKSCYGMKWGNNEVAGIQDLKKTDTWTIVGHYDYNEHPGAKHGGSDKPANIMGIAIMFVIENL</sequence>
<feature type="signal peptide" evidence="2">
    <location>
        <begin position="1"/>
        <end position="16"/>
    </location>
</feature>
<proteinExistence type="predicted"/>
<name>A0A6G1GJI0_9PEZI</name>
<feature type="chain" id="PRO_5026228487" evidence="2">
    <location>
        <begin position="17"/>
        <end position="452"/>
    </location>
</feature>
<keyword evidence="4" id="KW-1185">Reference proteome</keyword>
<evidence type="ECO:0000313" key="4">
    <source>
        <dbReference type="Proteomes" id="UP000800041"/>
    </source>
</evidence>
<dbReference type="Proteomes" id="UP000800041">
    <property type="component" value="Unassembled WGS sequence"/>
</dbReference>